<evidence type="ECO:0000256" key="1">
    <source>
        <dbReference type="SAM" id="Phobius"/>
    </source>
</evidence>
<keyword evidence="3" id="KW-1185">Reference proteome</keyword>
<keyword evidence="1" id="KW-1133">Transmembrane helix</keyword>
<accession>A0ABV5W1Z6</accession>
<protein>
    <submittedName>
        <fullName evidence="2">Uncharacterized protein</fullName>
    </submittedName>
</protein>
<feature type="transmembrane region" description="Helical" evidence="1">
    <location>
        <begin position="36"/>
        <end position="54"/>
    </location>
</feature>
<dbReference type="RefSeq" id="WP_344913936.1">
    <property type="nucleotide sequence ID" value="NZ_BAAAYO010000013.1"/>
</dbReference>
<name>A0ABV5W1Z6_9BACL</name>
<keyword evidence="1" id="KW-0472">Membrane</keyword>
<dbReference type="EMBL" id="JBHMAG010000014">
    <property type="protein sequence ID" value="MFB9754266.1"/>
    <property type="molecule type" value="Genomic_DNA"/>
</dbReference>
<gene>
    <name evidence="2" type="ORF">ACFFNY_22070</name>
</gene>
<organism evidence="2 3">
    <name type="scientific">Paenibacillus hodogayensis</name>
    <dbReference type="NCBI Taxonomy" id="279208"/>
    <lineage>
        <taxon>Bacteria</taxon>
        <taxon>Bacillati</taxon>
        <taxon>Bacillota</taxon>
        <taxon>Bacilli</taxon>
        <taxon>Bacillales</taxon>
        <taxon>Paenibacillaceae</taxon>
        <taxon>Paenibacillus</taxon>
    </lineage>
</organism>
<reference evidence="2 3" key="1">
    <citation type="submission" date="2024-09" db="EMBL/GenBank/DDBJ databases">
        <authorList>
            <person name="Sun Q."/>
            <person name="Mori K."/>
        </authorList>
    </citation>
    <scope>NUCLEOTIDE SEQUENCE [LARGE SCALE GENOMIC DNA]</scope>
    <source>
        <strain evidence="2 3">JCM 12520</strain>
    </source>
</reference>
<proteinExistence type="predicted"/>
<sequence>MSEPLFMILLLSAIAGTVVFQWMTKKDQPPSRAGNWLFGCMAAACLCMFILYRFDLVWPMPARIVSDILAPYVEQWIKGG</sequence>
<evidence type="ECO:0000313" key="3">
    <source>
        <dbReference type="Proteomes" id="UP001589619"/>
    </source>
</evidence>
<comment type="caution">
    <text evidence="2">The sequence shown here is derived from an EMBL/GenBank/DDBJ whole genome shotgun (WGS) entry which is preliminary data.</text>
</comment>
<evidence type="ECO:0000313" key="2">
    <source>
        <dbReference type="EMBL" id="MFB9754266.1"/>
    </source>
</evidence>
<feature type="transmembrane region" description="Helical" evidence="1">
    <location>
        <begin position="6"/>
        <end position="24"/>
    </location>
</feature>
<keyword evidence="1" id="KW-0812">Transmembrane</keyword>
<dbReference type="Proteomes" id="UP001589619">
    <property type="component" value="Unassembled WGS sequence"/>
</dbReference>